<proteinExistence type="predicted"/>
<evidence type="ECO:0000256" key="1">
    <source>
        <dbReference type="SAM" id="MobiDB-lite"/>
    </source>
</evidence>
<comment type="caution">
    <text evidence="2">The sequence shown here is derived from an EMBL/GenBank/DDBJ whole genome shotgun (WGS) entry which is preliminary data.</text>
</comment>
<gene>
    <name evidence="2" type="ORF">mMyoMyo1_007929</name>
</gene>
<organism evidence="2 3">
    <name type="scientific">Myotis myotis</name>
    <name type="common">Greater mouse-eared bat</name>
    <name type="synonym">Vespertilio myotis</name>
    <dbReference type="NCBI Taxonomy" id="51298"/>
    <lineage>
        <taxon>Eukaryota</taxon>
        <taxon>Metazoa</taxon>
        <taxon>Chordata</taxon>
        <taxon>Craniata</taxon>
        <taxon>Vertebrata</taxon>
        <taxon>Euteleostomi</taxon>
        <taxon>Mammalia</taxon>
        <taxon>Eutheria</taxon>
        <taxon>Laurasiatheria</taxon>
        <taxon>Chiroptera</taxon>
        <taxon>Yangochiroptera</taxon>
        <taxon>Vespertilionidae</taxon>
        <taxon>Myotis</taxon>
    </lineage>
</organism>
<dbReference type="AlphaFoldDB" id="A0A7J8AMD0"/>
<sequence>MLSATKLLYNDAAYTFHILKPRGPTHENSCKRGPSFPWLPALASFQHLGPGFPPPAAGSHPDQAGFPQAPASSRRTSGVWNDIRKTTGLISILPFYYYRFWSITRSQLPSVCGKAQTELHLDFI</sequence>
<accession>A0A7J8AMD0</accession>
<dbReference type="Proteomes" id="UP000527355">
    <property type="component" value="Unassembled WGS sequence"/>
</dbReference>
<name>A0A7J8AMD0_MYOMY</name>
<keyword evidence="3" id="KW-1185">Reference proteome</keyword>
<protein>
    <submittedName>
        <fullName evidence="2">Uncharacterized protein</fullName>
    </submittedName>
</protein>
<feature type="region of interest" description="Disordered" evidence="1">
    <location>
        <begin position="49"/>
        <end position="77"/>
    </location>
</feature>
<evidence type="ECO:0000313" key="2">
    <source>
        <dbReference type="EMBL" id="KAF6387431.1"/>
    </source>
</evidence>
<evidence type="ECO:0000313" key="3">
    <source>
        <dbReference type="Proteomes" id="UP000527355"/>
    </source>
</evidence>
<dbReference type="EMBL" id="JABWUV010000001">
    <property type="protein sequence ID" value="KAF6387431.1"/>
    <property type="molecule type" value="Genomic_DNA"/>
</dbReference>
<reference evidence="2 3" key="1">
    <citation type="journal article" date="2020" name="Nature">
        <title>Six reference-quality genomes reveal evolution of bat adaptations.</title>
        <authorList>
            <person name="Jebb D."/>
            <person name="Huang Z."/>
            <person name="Pippel M."/>
            <person name="Hughes G.M."/>
            <person name="Lavrichenko K."/>
            <person name="Devanna P."/>
            <person name="Winkler S."/>
            <person name="Jermiin L.S."/>
            <person name="Skirmuntt E.C."/>
            <person name="Katzourakis A."/>
            <person name="Burkitt-Gray L."/>
            <person name="Ray D.A."/>
            <person name="Sullivan K.A.M."/>
            <person name="Roscito J.G."/>
            <person name="Kirilenko B.M."/>
            <person name="Davalos L.M."/>
            <person name="Corthals A.P."/>
            <person name="Power M.L."/>
            <person name="Jones G."/>
            <person name="Ransome R.D."/>
            <person name="Dechmann D.K.N."/>
            <person name="Locatelli A.G."/>
            <person name="Puechmaille S.J."/>
            <person name="Fedrigo O."/>
            <person name="Jarvis E.D."/>
            <person name="Hiller M."/>
            <person name="Vernes S.C."/>
            <person name="Myers E.W."/>
            <person name="Teeling E.C."/>
        </authorList>
    </citation>
    <scope>NUCLEOTIDE SEQUENCE [LARGE SCALE GENOMIC DNA]</scope>
    <source>
        <strain evidence="2">MMyoMyo1</strain>
        <tissue evidence="2">Flight muscle</tissue>
    </source>
</reference>